<organism evidence="2 3">
    <name type="scientific">Phytophthora megakarya</name>
    <dbReference type="NCBI Taxonomy" id="4795"/>
    <lineage>
        <taxon>Eukaryota</taxon>
        <taxon>Sar</taxon>
        <taxon>Stramenopiles</taxon>
        <taxon>Oomycota</taxon>
        <taxon>Peronosporomycetes</taxon>
        <taxon>Peronosporales</taxon>
        <taxon>Peronosporaceae</taxon>
        <taxon>Phytophthora</taxon>
    </lineage>
</organism>
<protein>
    <submittedName>
        <fullName evidence="2">Uncharacterized protein</fullName>
    </submittedName>
</protein>
<keyword evidence="3" id="KW-1185">Reference proteome</keyword>
<dbReference type="Proteomes" id="UP000198211">
    <property type="component" value="Unassembled WGS sequence"/>
</dbReference>
<comment type="caution">
    <text evidence="2">The sequence shown here is derived from an EMBL/GenBank/DDBJ whole genome shotgun (WGS) entry which is preliminary data.</text>
</comment>
<reference evidence="3" key="1">
    <citation type="submission" date="2017-03" db="EMBL/GenBank/DDBJ databases">
        <title>Phytopthora megakarya and P. palmivora, two closely related causual agents of cacao black pod achieved similar genome size and gene model numbers by different mechanisms.</title>
        <authorList>
            <person name="Ali S."/>
            <person name="Shao J."/>
            <person name="Larry D.J."/>
            <person name="Kronmiller B."/>
            <person name="Shen D."/>
            <person name="Strem M.D."/>
            <person name="Melnick R.L."/>
            <person name="Guiltinan M.J."/>
            <person name="Tyler B.M."/>
            <person name="Meinhardt L.W."/>
            <person name="Bailey B.A."/>
        </authorList>
    </citation>
    <scope>NUCLEOTIDE SEQUENCE [LARGE SCALE GENOMIC DNA]</scope>
    <source>
        <strain evidence="3">zdho120</strain>
    </source>
</reference>
<name>A0A225VS61_9STRA</name>
<evidence type="ECO:0000256" key="1">
    <source>
        <dbReference type="SAM" id="MobiDB-lite"/>
    </source>
</evidence>
<accession>A0A225VS61</accession>
<sequence>MDEFGVYLAVHTGAKGQSLSRHSATQYFCQVKCWILDENPGQGGAVELQMFSLGRTHKQHCIICVHEGESQEDDELSIFIDNLRIRLPRCRAVVPSLISLWTCNGSNILKSKGVLCELTESIPLLDLLDDGSTLDSSQVSSTNCSTSAKPVAEIHALVNRLIDRVAGPAGVEDALTSHSFRRGGAQHANASSEPTAQWIFDRGIWNMTTANKAFVTQEQVREVSYKLFNASHGFANKAFNFSKCGIDVQTAIIIYHYPWLMEFNSEAPAKKTIQRCDEVSGMTTTSLAVSSQQLARRYMGENAKAKVVFDHQSALSGRLIKVNRNLEVRVSLLKSTNIYAAGKTSAREDQEKRPMHNDESVPVKSRRQKRRRHLWASGSRGIRQFAVDSSVRTKHKKSDSKQLVAFVWLFIDEGYALDDSSPTYTDNVRQVGGLALQEVTAFKVWSNAVLWALSQLYHKGILNDLTFAYQ</sequence>
<proteinExistence type="predicted"/>
<feature type="region of interest" description="Disordered" evidence="1">
    <location>
        <begin position="343"/>
        <end position="370"/>
    </location>
</feature>
<dbReference type="STRING" id="4795.A0A225VS61"/>
<evidence type="ECO:0000313" key="3">
    <source>
        <dbReference type="Proteomes" id="UP000198211"/>
    </source>
</evidence>
<dbReference type="EMBL" id="NBNE01003176">
    <property type="protein sequence ID" value="OWZ08381.1"/>
    <property type="molecule type" value="Genomic_DNA"/>
</dbReference>
<dbReference type="AlphaFoldDB" id="A0A225VS61"/>
<gene>
    <name evidence="2" type="ORF">PHMEG_00019089</name>
</gene>
<evidence type="ECO:0000313" key="2">
    <source>
        <dbReference type="EMBL" id="OWZ08381.1"/>
    </source>
</evidence>
<feature type="compositionally biased region" description="Basic and acidic residues" evidence="1">
    <location>
        <begin position="345"/>
        <end position="361"/>
    </location>
</feature>